<keyword evidence="2" id="KW-1185">Reference proteome</keyword>
<dbReference type="Gene3D" id="1.25.40.970">
    <property type="match status" value="1"/>
</dbReference>
<dbReference type="Gene3D" id="1.25.40.10">
    <property type="entry name" value="Tetratricopeptide repeat domain"/>
    <property type="match status" value="1"/>
</dbReference>
<organism evidence="1 2">
    <name type="scientific">Zonotrichia albicollis</name>
    <name type="common">White-throated sparrow</name>
    <name type="synonym">Fringilla albicollis</name>
    <dbReference type="NCBI Taxonomy" id="44394"/>
    <lineage>
        <taxon>Eukaryota</taxon>
        <taxon>Metazoa</taxon>
        <taxon>Chordata</taxon>
        <taxon>Craniata</taxon>
        <taxon>Vertebrata</taxon>
        <taxon>Euteleostomi</taxon>
        <taxon>Archelosauria</taxon>
        <taxon>Archosauria</taxon>
        <taxon>Dinosauria</taxon>
        <taxon>Saurischia</taxon>
        <taxon>Theropoda</taxon>
        <taxon>Coelurosauria</taxon>
        <taxon>Aves</taxon>
        <taxon>Neognathae</taxon>
        <taxon>Neoaves</taxon>
        <taxon>Telluraves</taxon>
        <taxon>Australaves</taxon>
        <taxon>Passeriformes</taxon>
        <taxon>Passerellidae</taxon>
        <taxon>Zonotrichia</taxon>
    </lineage>
</organism>
<protein>
    <recommendedName>
        <fullName evidence="3">SET and MYND domain containing 3</fullName>
    </recommendedName>
</protein>
<evidence type="ECO:0000313" key="2">
    <source>
        <dbReference type="Proteomes" id="UP000694413"/>
    </source>
</evidence>
<dbReference type="Proteomes" id="UP000694413">
    <property type="component" value="Unassembled WGS sequence"/>
</dbReference>
<name>A0A8D2MY38_ZONAL</name>
<dbReference type="Gene3D" id="2.170.270.10">
    <property type="entry name" value="SET domain"/>
    <property type="match status" value="1"/>
</dbReference>
<reference evidence="1" key="1">
    <citation type="submission" date="2025-08" db="UniProtKB">
        <authorList>
            <consortium name="Ensembl"/>
        </authorList>
    </citation>
    <scope>IDENTIFICATION</scope>
</reference>
<evidence type="ECO:0008006" key="3">
    <source>
        <dbReference type="Google" id="ProtNLM"/>
    </source>
</evidence>
<accession>A0A8D2MY38</accession>
<proteinExistence type="predicted"/>
<dbReference type="Ensembl" id="ENSZALT00000018745.1">
    <property type="protein sequence ID" value="ENSZALP00000013752.1"/>
    <property type="gene ID" value="ENSZALG00000011446.1"/>
</dbReference>
<evidence type="ECO:0000313" key="1">
    <source>
        <dbReference type="Ensembl" id="ENSZALP00000013752.1"/>
    </source>
</evidence>
<sequence>ALCLNLVKSFYCWMPPEPKAQQDMKTEPVCEMILTDNTWELQGDMKIWEAFDGRGKLGFGCLKDEVRTAAWMENALWEGRETDLSYHTKGDCSSMEIIFLFFSPSVKVHFILCWEKFCIQKNVASANIYTECGFFVKYTKSFFFFFFFYGQLTISYVESLVPTRERQKQLMRQYCFECDCPLCQNPEKDAEKLAGEEHAWKEVKDAVNEWKHVLARCQNLLRSHKGHLPDTNIYQLKMLDCAMDACINLESWEEALYYGSRTLEPYRLYYPGFHPLRAVQLMRVGKLQYSQGMVPQALETLKQVRMVKYFFSIPLPCFPQNCCVIPPHAFGCSSPLLPAVVFPQAAAGVVMGHCCSAQHFRH</sequence>
<dbReference type="InterPro" id="IPR046341">
    <property type="entry name" value="SET_dom_sf"/>
</dbReference>
<dbReference type="InterPro" id="IPR011990">
    <property type="entry name" value="TPR-like_helical_dom_sf"/>
</dbReference>
<dbReference type="PANTHER" id="PTHR12197:SF288">
    <property type="entry name" value="HISTONE-LYSINE N-METHYLTRANSFERASE SMYD3"/>
    <property type="match status" value="1"/>
</dbReference>
<reference evidence="1" key="2">
    <citation type="submission" date="2025-09" db="UniProtKB">
        <authorList>
            <consortium name="Ensembl"/>
        </authorList>
    </citation>
    <scope>IDENTIFICATION</scope>
</reference>
<dbReference type="GO" id="GO:0005634">
    <property type="term" value="C:nucleus"/>
    <property type="evidence" value="ECO:0007669"/>
    <property type="project" value="TreeGrafter"/>
</dbReference>
<dbReference type="PANTHER" id="PTHR12197">
    <property type="entry name" value="HISTONE-LYSINE N-METHYLTRANSFERASE SMYD"/>
    <property type="match status" value="1"/>
</dbReference>
<dbReference type="InterPro" id="IPR050869">
    <property type="entry name" value="H3K4_H4K5_MeTrfase"/>
</dbReference>
<dbReference type="AlphaFoldDB" id="A0A8D2MY38"/>